<accession>A0A9P1ILE7</accession>
<sequence>MKKLLILLLYSAIFLIQVEGAEQCRKENFGNIVVTGDEDYLIYGLTQDCQMFFARPSQLHLVSQISINRQLMFCASNLIQFHLKSHDTLLLTFKQAHNRICTIDVHIPTVDMIIGDHLFLYSLRNTLPYAACSHSLDRSFSLEPDLSFMDPIYQDVIYFVDALSKGSKWKTLQFVLKDTGTLSMMNNLTMRNVHLSDEVESSEFVLTIDNRRDKLFRRNKYGDYVDYQCGFELLFRPDLAKVKKFKTPKSYGNLVNGQSVEEDIMIYTETDRTSTSQSRLKILNLDQPEDVYCLLSTNFAFDVGIIRQSSLDYLKSNPLPLFGTKIRLHSKTTKKPKSQAQTPKTIANIRITTSTATPESIEKTSSVAYSPSESFFRFETATDSESEAETFENSEEDSEIARELSTDLNELSRDANLTRRYLADNETIIESDAVKSGGTLFSLSLYKISSFLFLVIFF</sequence>
<gene>
    <name evidence="2" type="ORF">CAMP_LOCUS10390</name>
</gene>
<keyword evidence="3" id="KW-1185">Reference proteome</keyword>
<keyword evidence="1" id="KW-0732">Signal</keyword>
<evidence type="ECO:0000313" key="3">
    <source>
        <dbReference type="Proteomes" id="UP001152747"/>
    </source>
</evidence>
<feature type="chain" id="PRO_5040282553" evidence="1">
    <location>
        <begin position="21"/>
        <end position="458"/>
    </location>
</feature>
<dbReference type="EMBL" id="CANHGI010000004">
    <property type="protein sequence ID" value="CAI5447753.1"/>
    <property type="molecule type" value="Genomic_DNA"/>
</dbReference>
<dbReference type="Pfam" id="PF25492">
    <property type="entry name" value="DUF7911"/>
    <property type="match status" value="1"/>
</dbReference>
<name>A0A9P1ILE7_9PELO</name>
<organism evidence="2 3">
    <name type="scientific">Caenorhabditis angaria</name>
    <dbReference type="NCBI Taxonomy" id="860376"/>
    <lineage>
        <taxon>Eukaryota</taxon>
        <taxon>Metazoa</taxon>
        <taxon>Ecdysozoa</taxon>
        <taxon>Nematoda</taxon>
        <taxon>Chromadorea</taxon>
        <taxon>Rhabditida</taxon>
        <taxon>Rhabditina</taxon>
        <taxon>Rhabditomorpha</taxon>
        <taxon>Rhabditoidea</taxon>
        <taxon>Rhabditidae</taxon>
        <taxon>Peloderinae</taxon>
        <taxon>Caenorhabditis</taxon>
    </lineage>
</organism>
<proteinExistence type="predicted"/>
<feature type="signal peptide" evidence="1">
    <location>
        <begin position="1"/>
        <end position="20"/>
    </location>
</feature>
<dbReference type="OrthoDB" id="5873999at2759"/>
<reference evidence="2" key="1">
    <citation type="submission" date="2022-11" db="EMBL/GenBank/DDBJ databases">
        <authorList>
            <person name="Kikuchi T."/>
        </authorList>
    </citation>
    <scope>NUCLEOTIDE SEQUENCE</scope>
    <source>
        <strain evidence="2">PS1010</strain>
    </source>
</reference>
<evidence type="ECO:0000256" key="1">
    <source>
        <dbReference type="SAM" id="SignalP"/>
    </source>
</evidence>
<evidence type="ECO:0000313" key="2">
    <source>
        <dbReference type="EMBL" id="CAI5447753.1"/>
    </source>
</evidence>
<comment type="caution">
    <text evidence="2">The sequence shown here is derived from an EMBL/GenBank/DDBJ whole genome shotgun (WGS) entry which is preliminary data.</text>
</comment>
<dbReference type="InterPro" id="IPR057233">
    <property type="entry name" value="DUF7911"/>
</dbReference>
<protein>
    <submittedName>
        <fullName evidence="2">Uncharacterized protein</fullName>
    </submittedName>
</protein>
<dbReference type="Proteomes" id="UP001152747">
    <property type="component" value="Unassembled WGS sequence"/>
</dbReference>
<dbReference type="AlphaFoldDB" id="A0A9P1ILE7"/>